<evidence type="ECO:0000313" key="3">
    <source>
        <dbReference type="Proteomes" id="UP000094936"/>
    </source>
</evidence>
<evidence type="ECO:0008006" key="4">
    <source>
        <dbReference type="Google" id="ProtNLM"/>
    </source>
</evidence>
<reference evidence="2 3" key="1">
    <citation type="submission" date="2016-05" db="EMBL/GenBank/DDBJ databases">
        <title>Genomic Taxonomy of the Vibrionaceae.</title>
        <authorList>
            <person name="Gomez-Gil B."/>
            <person name="Enciso-Ibarra J."/>
        </authorList>
    </citation>
    <scope>NUCLEOTIDE SEQUENCE [LARGE SCALE GENOMIC DNA]</scope>
    <source>
        <strain evidence="2 3">CAIM 1920</strain>
    </source>
</reference>
<organism evidence="2 3">
    <name type="scientific">Veronia pacifica</name>
    <dbReference type="NCBI Taxonomy" id="1080227"/>
    <lineage>
        <taxon>Bacteria</taxon>
        <taxon>Pseudomonadati</taxon>
        <taxon>Pseudomonadota</taxon>
        <taxon>Gammaproteobacteria</taxon>
        <taxon>Vibrionales</taxon>
        <taxon>Vibrionaceae</taxon>
        <taxon>Veronia</taxon>
    </lineage>
</organism>
<dbReference type="Proteomes" id="UP000094936">
    <property type="component" value="Unassembled WGS sequence"/>
</dbReference>
<keyword evidence="3" id="KW-1185">Reference proteome</keyword>
<protein>
    <recommendedName>
        <fullName evidence="4">Leukocidin/Hemolysin toxin domain-containing protein</fullName>
    </recommendedName>
</protein>
<feature type="chain" id="PRO_5008673130" description="Leukocidin/Hemolysin toxin domain-containing protein" evidence="1">
    <location>
        <begin position="25"/>
        <end position="490"/>
    </location>
</feature>
<proteinExistence type="predicted"/>
<keyword evidence="1" id="KW-0732">Signal</keyword>
<dbReference type="EMBL" id="LYBM01000019">
    <property type="protein sequence ID" value="ODA33087.1"/>
    <property type="molecule type" value="Genomic_DNA"/>
</dbReference>
<dbReference type="RefSeq" id="WP_068902429.1">
    <property type="nucleotide sequence ID" value="NZ_JBHUIF010000002.1"/>
</dbReference>
<accession>A0A1C3EIN1</accession>
<name>A0A1C3EIN1_9GAMM</name>
<evidence type="ECO:0000313" key="2">
    <source>
        <dbReference type="EMBL" id="ODA33087.1"/>
    </source>
</evidence>
<dbReference type="AlphaFoldDB" id="A0A1C3EIN1"/>
<sequence length="490" mass="53937">MTRLTSIAAATGLALLTMTTGAQAADITQYCNVNQKASASVIGSIDPELENVLSQCYAISPGSSVVSALTSEMSFGDNLQHIQPTSLTVINFDDGAITVPNRLNDLSAKALSAKLKNNEVLLLINADPALLGELTGVTLEGQKYAMVRHFKGHPIVEFFNDDPRDDTLSVNAQAQDLLNTEDGTEIYKPYTEADNTLFGDNMVDEQRLPNQLVRASLNDAFPQIESRITTSSNENSLPEKQVHKGYVTFHDSRSIDGVQTFDNNVSVEFTLLASHNPYNKYLRLVTMGAGFNPTSGKGLYKDNSYDRGMFHNNISLSMKPVSNNMTLETHSPLNVNGATTYTASSEVSVGVDVSENPGFSASYTISKSTSENISDFDIQNHTSGNQAKWDYKFSRTKDNKFNMFYDGGFMRKGKVYGVPNLAKFNLTPVSTAVWRIPGGDTGRKQVIMNMNAQYMHAWVTGNWASFTKHWKTYDFGINRVPQFDFSKVSS</sequence>
<gene>
    <name evidence="2" type="ORF">A8L45_11640</name>
</gene>
<evidence type="ECO:0000256" key="1">
    <source>
        <dbReference type="SAM" id="SignalP"/>
    </source>
</evidence>
<dbReference type="OrthoDB" id="10010320at2"/>
<feature type="signal peptide" evidence="1">
    <location>
        <begin position="1"/>
        <end position="24"/>
    </location>
</feature>
<comment type="caution">
    <text evidence="2">The sequence shown here is derived from an EMBL/GenBank/DDBJ whole genome shotgun (WGS) entry which is preliminary data.</text>
</comment>